<keyword evidence="4" id="KW-1185">Reference proteome</keyword>
<accession>A0A098DDS5</accession>
<protein>
    <submittedName>
        <fullName evidence="2">Chromosome 2, complete genome</fullName>
    </submittedName>
</protein>
<name>A0A098DDS5_GIBZE</name>
<sequence>MIECYNPVVGIDSRVLECHFRKADEAKERGRQKRQKKEAGRDDIPCRSKHLKKHPYINERQRCSDGQTRRDAMPRDLT</sequence>
<accession>A0A0E0RZD5</accession>
<evidence type="ECO:0000313" key="2">
    <source>
        <dbReference type="EMBL" id="CEF76610.1"/>
    </source>
</evidence>
<gene>
    <name evidence="2" type="ORF">FGRAMPH1_01T09615</name>
</gene>
<feature type="compositionally biased region" description="Basic and acidic residues" evidence="1">
    <location>
        <begin position="56"/>
        <end position="78"/>
    </location>
</feature>
<dbReference type="InParanoid" id="A0A098DDS5"/>
<feature type="compositionally biased region" description="Basic and acidic residues" evidence="1">
    <location>
        <begin position="37"/>
        <end position="46"/>
    </location>
</feature>
<reference evidence="3 4" key="2">
    <citation type="journal article" date="2010" name="Nature">
        <title>Comparative genomics reveals mobile pathogenicity chromosomes in Fusarium.</title>
        <authorList>
            <person name="Ma L.J."/>
            <person name="van der Does H.C."/>
            <person name="Borkovich K.A."/>
            <person name="Coleman J.J."/>
            <person name="Daboussi M.J."/>
            <person name="Di Pietro A."/>
            <person name="Dufresne M."/>
            <person name="Freitag M."/>
            <person name="Grabherr M."/>
            <person name="Henrissat B."/>
            <person name="Houterman P.M."/>
            <person name="Kang S."/>
            <person name="Shim W.B."/>
            <person name="Woloshuk C."/>
            <person name="Xie X."/>
            <person name="Xu J.R."/>
            <person name="Antoniw J."/>
            <person name="Baker S.E."/>
            <person name="Bluhm B.H."/>
            <person name="Breakspear A."/>
            <person name="Brown D.W."/>
            <person name="Butchko R.A."/>
            <person name="Chapman S."/>
            <person name="Coulson R."/>
            <person name="Coutinho P.M."/>
            <person name="Danchin E.G."/>
            <person name="Diener A."/>
            <person name="Gale L.R."/>
            <person name="Gardiner D.M."/>
            <person name="Goff S."/>
            <person name="Hammond-Kosack K.E."/>
            <person name="Hilburn K."/>
            <person name="Hua-Van A."/>
            <person name="Jonkers W."/>
            <person name="Kazan K."/>
            <person name="Kodira C.D."/>
            <person name="Koehrsen M."/>
            <person name="Kumar L."/>
            <person name="Lee Y.H."/>
            <person name="Li L."/>
            <person name="Manners J.M."/>
            <person name="Miranda-Saavedra D."/>
            <person name="Mukherjee M."/>
            <person name="Park G."/>
            <person name="Park J."/>
            <person name="Park S.Y."/>
            <person name="Proctor R.H."/>
            <person name="Regev A."/>
            <person name="Ruiz-Roldan M.C."/>
            <person name="Sain D."/>
            <person name="Sakthikumar S."/>
            <person name="Sykes S."/>
            <person name="Schwartz D.C."/>
            <person name="Turgeon B.G."/>
            <person name="Wapinski I."/>
            <person name="Yoder O."/>
            <person name="Young S."/>
            <person name="Zeng Q."/>
            <person name="Zhou S."/>
            <person name="Galagan J."/>
            <person name="Cuomo C.A."/>
            <person name="Kistler H.C."/>
            <person name="Rep M."/>
        </authorList>
    </citation>
    <scope>GENOME REANNOTATION</scope>
    <source>
        <strain evidence="4">ATCC MYA-4620 / CBS 123657 / FGSC 9075 / NRRL 31084 / PH-1</strain>
        <strain evidence="3">PH-1 / ATCC MYA-4620 / FGSC 9075 / NRRL 31084</strain>
    </source>
</reference>
<reference evidence="3" key="4">
    <citation type="submission" date="2017-01" db="UniProtKB">
        <authorList>
            <consortium name="EnsemblFungi"/>
        </authorList>
    </citation>
    <scope>IDENTIFICATION</scope>
    <source>
        <strain evidence="3">PH-1 / ATCC MYA-4620 / FGSC 9075 / NRRL 31084</strain>
    </source>
</reference>
<reference evidence="3 4" key="1">
    <citation type="journal article" date="2007" name="Science">
        <title>The Fusarium graminearum genome reveals a link between localized polymorphism and pathogen specialization.</title>
        <authorList>
            <person name="Cuomo C.A."/>
            <person name="Gueldener U."/>
            <person name="Xu J.-R."/>
            <person name="Trail F."/>
            <person name="Turgeon B.G."/>
            <person name="Di Pietro A."/>
            <person name="Walton J.D."/>
            <person name="Ma L.-J."/>
            <person name="Baker S.E."/>
            <person name="Rep M."/>
            <person name="Adam G."/>
            <person name="Antoniw J."/>
            <person name="Baldwin T."/>
            <person name="Calvo S.E."/>
            <person name="Chang Y.-L."/>
            <person name="DeCaprio D."/>
            <person name="Gale L.R."/>
            <person name="Gnerre S."/>
            <person name="Goswami R.S."/>
            <person name="Hammond-Kosack K."/>
            <person name="Harris L.J."/>
            <person name="Hilburn K."/>
            <person name="Kennell J.C."/>
            <person name="Kroken S."/>
            <person name="Magnuson J.K."/>
            <person name="Mannhaupt G."/>
            <person name="Mauceli E.W."/>
            <person name="Mewes H.-W."/>
            <person name="Mitterbauer R."/>
            <person name="Muehlbauer G."/>
            <person name="Muensterkoetter M."/>
            <person name="Nelson D."/>
            <person name="O'Donnell K."/>
            <person name="Ouellet T."/>
            <person name="Qi W."/>
            <person name="Quesneville H."/>
            <person name="Roncero M.I.G."/>
            <person name="Seong K.-Y."/>
            <person name="Tetko I.V."/>
            <person name="Urban M."/>
            <person name="Waalwijk C."/>
            <person name="Ward T.J."/>
            <person name="Yao J."/>
            <person name="Birren B.W."/>
            <person name="Kistler H.C."/>
        </authorList>
    </citation>
    <scope>NUCLEOTIDE SEQUENCE [LARGE SCALE GENOMIC DNA]</scope>
    <source>
        <strain evidence="4">ATCC MYA-4620 / CBS 123657 / FGSC 9075 / NRRL 31084 / PH-1</strain>
        <strain evidence="3">PH-1 / ATCC MYA-4620 / FGSC 9075 / NRRL 31084</strain>
    </source>
</reference>
<dbReference type="AlphaFoldDB" id="A0A098DDS5"/>
<proteinExistence type="predicted"/>
<evidence type="ECO:0000256" key="1">
    <source>
        <dbReference type="SAM" id="MobiDB-lite"/>
    </source>
</evidence>
<evidence type="ECO:0000313" key="4">
    <source>
        <dbReference type="Proteomes" id="UP000070720"/>
    </source>
</evidence>
<reference evidence="2 4" key="3">
    <citation type="journal article" date="2015" name="BMC Genomics">
        <title>The completed genome sequence of the pathogenic ascomycete fungus Fusarium graminearum.</title>
        <authorList>
            <person name="King R."/>
            <person name="Urban M."/>
            <person name="Hammond-Kosack M.C."/>
            <person name="Hassani-Pak K."/>
            <person name="Hammond-Kosack K.E."/>
        </authorList>
    </citation>
    <scope>NUCLEOTIDE SEQUENCE [LARGE SCALE GENOMIC DNA]</scope>
    <source>
        <strain evidence="4">ATCC MYA-4620 / CBS 123657 / FGSC 9075 / NRRL 31084 / PH-1</strain>
        <strain evidence="2">PH-1</strain>
    </source>
</reference>
<organism evidence="2 4">
    <name type="scientific">Gibberella zeae (strain ATCC MYA-4620 / CBS 123657 / FGSC 9075 / NRRL 31084 / PH-1)</name>
    <name type="common">Wheat head blight fungus</name>
    <name type="synonym">Fusarium graminearum</name>
    <dbReference type="NCBI Taxonomy" id="229533"/>
    <lineage>
        <taxon>Eukaryota</taxon>
        <taxon>Fungi</taxon>
        <taxon>Dikarya</taxon>
        <taxon>Ascomycota</taxon>
        <taxon>Pezizomycotina</taxon>
        <taxon>Sordariomycetes</taxon>
        <taxon>Hypocreomycetidae</taxon>
        <taxon>Hypocreales</taxon>
        <taxon>Nectriaceae</taxon>
        <taxon>Fusarium</taxon>
    </lineage>
</organism>
<evidence type="ECO:0000313" key="3">
    <source>
        <dbReference type="EnsemblFungi" id="CEF76610"/>
    </source>
</evidence>
<dbReference type="EnsemblFungi" id="CEF76610">
    <property type="protein sequence ID" value="CEF76610"/>
    <property type="gene ID" value="FGRRES_20119"/>
</dbReference>
<dbReference type="EMBL" id="HG970333">
    <property type="protein sequence ID" value="CEF76610.1"/>
    <property type="molecule type" value="Genomic_DNA"/>
</dbReference>
<dbReference type="VEuPathDB" id="FungiDB:FGRAMPH1_01G09615"/>
<feature type="region of interest" description="Disordered" evidence="1">
    <location>
        <begin position="24"/>
        <end position="78"/>
    </location>
</feature>
<dbReference type="Proteomes" id="UP000070720">
    <property type="component" value="Chromosome 2"/>
</dbReference>